<dbReference type="Proteomes" id="UP000325313">
    <property type="component" value="Unassembled WGS sequence"/>
</dbReference>
<feature type="region of interest" description="Disordered" evidence="1">
    <location>
        <begin position="10"/>
        <end position="32"/>
    </location>
</feature>
<dbReference type="AlphaFoldDB" id="A0A5B0S8R3"/>
<evidence type="ECO:0000313" key="2">
    <source>
        <dbReference type="EMBL" id="KAA1134258.1"/>
    </source>
</evidence>
<gene>
    <name evidence="2" type="ORF">PGTUg99_034044</name>
</gene>
<sequence length="163" mass="17058">MATEVILRLDTSAVGRPASHHTPADTSTSPAGITHPTCITHCSHPSLTAGRHHTPAANITDRTTTALELASRLTQVFDITVCLASSSNPTTKGLSVGPRNSIDLVFLTSRSASLVDLAVRLAGSSNRTTKGLNRVRSKASTASTPPLALEGFYHVPSNKPVVL</sequence>
<proteinExistence type="predicted"/>
<evidence type="ECO:0000256" key="1">
    <source>
        <dbReference type="SAM" id="MobiDB-lite"/>
    </source>
</evidence>
<accession>A0A5B0S8R3</accession>
<name>A0A5B0S8R3_PUCGR</name>
<comment type="caution">
    <text evidence="2">The sequence shown here is derived from an EMBL/GenBank/DDBJ whole genome shotgun (WGS) entry which is preliminary data.</text>
</comment>
<dbReference type="EMBL" id="VDEP01000069">
    <property type="protein sequence ID" value="KAA1134258.1"/>
    <property type="molecule type" value="Genomic_DNA"/>
</dbReference>
<evidence type="ECO:0000313" key="3">
    <source>
        <dbReference type="Proteomes" id="UP000325313"/>
    </source>
</evidence>
<reference evidence="2 3" key="1">
    <citation type="submission" date="2019-05" db="EMBL/GenBank/DDBJ databases">
        <title>Emergence of the Ug99 lineage of the wheat stem rust pathogen through somatic hybridization.</title>
        <authorList>
            <person name="Li F."/>
            <person name="Upadhyaya N.M."/>
            <person name="Sperschneider J."/>
            <person name="Matny O."/>
            <person name="Nguyen-Phuc H."/>
            <person name="Mago R."/>
            <person name="Raley C."/>
            <person name="Miller M.E."/>
            <person name="Silverstein K.A.T."/>
            <person name="Henningsen E."/>
            <person name="Hirsch C.D."/>
            <person name="Visser B."/>
            <person name="Pretorius Z.A."/>
            <person name="Steffenson B.J."/>
            <person name="Schwessinger B."/>
            <person name="Dodds P.N."/>
            <person name="Figueroa M."/>
        </authorList>
    </citation>
    <scope>NUCLEOTIDE SEQUENCE [LARGE SCALE GENOMIC DNA]</scope>
    <source>
        <strain evidence="2 3">Ug99</strain>
    </source>
</reference>
<protein>
    <submittedName>
        <fullName evidence="2">Uncharacterized protein</fullName>
    </submittedName>
</protein>
<organism evidence="2 3">
    <name type="scientific">Puccinia graminis f. sp. tritici</name>
    <dbReference type="NCBI Taxonomy" id="56615"/>
    <lineage>
        <taxon>Eukaryota</taxon>
        <taxon>Fungi</taxon>
        <taxon>Dikarya</taxon>
        <taxon>Basidiomycota</taxon>
        <taxon>Pucciniomycotina</taxon>
        <taxon>Pucciniomycetes</taxon>
        <taxon>Pucciniales</taxon>
        <taxon>Pucciniaceae</taxon>
        <taxon>Puccinia</taxon>
    </lineage>
</organism>